<dbReference type="SMART" id="SM00419">
    <property type="entry name" value="HTH_CRP"/>
    <property type="match status" value="1"/>
</dbReference>
<dbReference type="PANTHER" id="PTHR24567">
    <property type="entry name" value="CRP FAMILY TRANSCRIPTIONAL REGULATORY PROTEIN"/>
    <property type="match status" value="1"/>
</dbReference>
<evidence type="ECO:0000259" key="1">
    <source>
        <dbReference type="PROSITE" id="PS50042"/>
    </source>
</evidence>
<gene>
    <name evidence="3" type="ORF">KN815_40785</name>
</gene>
<dbReference type="Proteomes" id="UP000720508">
    <property type="component" value="Unassembled WGS sequence"/>
</dbReference>
<keyword evidence="4" id="KW-1185">Reference proteome</keyword>
<evidence type="ECO:0000259" key="2">
    <source>
        <dbReference type="PROSITE" id="PS51063"/>
    </source>
</evidence>
<dbReference type="InterPro" id="IPR050397">
    <property type="entry name" value="Env_Response_Regulators"/>
</dbReference>
<dbReference type="PROSITE" id="PS51063">
    <property type="entry name" value="HTH_CRP_2"/>
    <property type="match status" value="1"/>
</dbReference>
<name>A0ABS6CU13_9ACTN</name>
<accession>A0ABS6CU13</accession>
<proteinExistence type="predicted"/>
<dbReference type="SMART" id="SM00100">
    <property type="entry name" value="cNMP"/>
    <property type="match status" value="1"/>
</dbReference>
<feature type="domain" description="Cyclic nucleotide-binding" evidence="1">
    <location>
        <begin position="10"/>
        <end position="130"/>
    </location>
</feature>
<dbReference type="EMBL" id="JAHLEM010000707">
    <property type="protein sequence ID" value="MBU3870165.1"/>
    <property type="molecule type" value="Genomic_DNA"/>
</dbReference>
<sequence>MSLFEDGRPFLYALPADDRRALLALGTPRAYAPGEVVLREHDRTTFVVAITSGWATVSVETERGVRLILALRGAGEVVGDQAAVDHGSRSATVTALGRMEAVVVSGDRFRAYLAARPVATVLIMRQFSSRLRSSDGERRSLASEKVLQRLAARLVELAERTGHPAADGAITVDLPLPQHDIAAAVGSTREAVAKALRLLRGQGVVRTASRRFVVMDIGLLRLLAEGRATGEHIPARPATEPRDCPRD</sequence>
<protein>
    <submittedName>
        <fullName evidence="3">Crp/Fnr family transcriptional regulator</fullName>
    </submittedName>
</protein>
<evidence type="ECO:0000313" key="4">
    <source>
        <dbReference type="Proteomes" id="UP000720508"/>
    </source>
</evidence>
<dbReference type="CDD" id="cd00038">
    <property type="entry name" value="CAP_ED"/>
    <property type="match status" value="1"/>
</dbReference>
<dbReference type="RefSeq" id="WP_216346840.1">
    <property type="nucleotide sequence ID" value="NZ_JAHLEM010000707.1"/>
</dbReference>
<dbReference type="InterPro" id="IPR012318">
    <property type="entry name" value="HTH_CRP"/>
</dbReference>
<dbReference type="InterPro" id="IPR000595">
    <property type="entry name" value="cNMP-bd_dom"/>
</dbReference>
<feature type="domain" description="HTH crp-type" evidence="2">
    <location>
        <begin position="144"/>
        <end position="218"/>
    </location>
</feature>
<dbReference type="PANTHER" id="PTHR24567:SF68">
    <property type="entry name" value="DNA-BINDING TRANSCRIPTIONAL DUAL REGULATOR CRP"/>
    <property type="match status" value="1"/>
</dbReference>
<evidence type="ECO:0000313" key="3">
    <source>
        <dbReference type="EMBL" id="MBU3870165.1"/>
    </source>
</evidence>
<dbReference type="PROSITE" id="PS50042">
    <property type="entry name" value="CNMP_BINDING_3"/>
    <property type="match status" value="1"/>
</dbReference>
<organism evidence="3 4">
    <name type="scientific">Streptomyces niphimycinicus</name>
    <dbReference type="NCBI Taxonomy" id="2842201"/>
    <lineage>
        <taxon>Bacteria</taxon>
        <taxon>Bacillati</taxon>
        <taxon>Actinomycetota</taxon>
        <taxon>Actinomycetes</taxon>
        <taxon>Kitasatosporales</taxon>
        <taxon>Streptomycetaceae</taxon>
        <taxon>Streptomyces</taxon>
    </lineage>
</organism>
<dbReference type="Pfam" id="PF13545">
    <property type="entry name" value="HTH_Crp_2"/>
    <property type="match status" value="1"/>
</dbReference>
<reference evidence="3 4" key="1">
    <citation type="submission" date="2021-06" db="EMBL/GenBank/DDBJ databases">
        <authorList>
            <person name="Pan X."/>
        </authorList>
    </citation>
    <scope>NUCLEOTIDE SEQUENCE [LARGE SCALE GENOMIC DNA]</scope>
    <source>
        <strain evidence="3 4">4503</strain>
    </source>
</reference>
<dbReference type="Pfam" id="PF00027">
    <property type="entry name" value="cNMP_binding"/>
    <property type="match status" value="1"/>
</dbReference>
<comment type="caution">
    <text evidence="3">The sequence shown here is derived from an EMBL/GenBank/DDBJ whole genome shotgun (WGS) entry which is preliminary data.</text>
</comment>